<protein>
    <submittedName>
        <fullName evidence="2">Uncharacterized protein</fullName>
    </submittedName>
</protein>
<sequence>MRTGARGRSTGTYGRRHRGGLEAAGARRVAGTRLAAGPWKGAGHVAFAQPRGRAYPLRRMTRVNTFLTHETLPGFPSTASMEEPRWGRG</sequence>
<feature type="region of interest" description="Disordered" evidence="1">
    <location>
        <begin position="1"/>
        <end position="25"/>
    </location>
</feature>
<evidence type="ECO:0000256" key="1">
    <source>
        <dbReference type="SAM" id="MobiDB-lite"/>
    </source>
</evidence>
<reference evidence="2 3" key="1">
    <citation type="journal article" date="2014" name="Agronomy (Basel)">
        <title>A Draft Genome Sequence for Ensete ventricosum, the Drought-Tolerant Tree Against Hunger.</title>
        <authorList>
            <person name="Harrison J."/>
            <person name="Moore K.A."/>
            <person name="Paszkiewicz K."/>
            <person name="Jones T."/>
            <person name="Grant M."/>
            <person name="Ambacheew D."/>
            <person name="Muzemil S."/>
            <person name="Studholme D.J."/>
        </authorList>
    </citation>
    <scope>NUCLEOTIDE SEQUENCE [LARGE SCALE GENOMIC DNA]</scope>
</reference>
<name>A0A426XLQ8_ENSVE</name>
<dbReference type="AlphaFoldDB" id="A0A426XLQ8"/>
<evidence type="ECO:0000313" key="2">
    <source>
        <dbReference type="EMBL" id="RRT40404.1"/>
    </source>
</evidence>
<comment type="caution">
    <text evidence="2">The sequence shown here is derived from an EMBL/GenBank/DDBJ whole genome shotgun (WGS) entry which is preliminary data.</text>
</comment>
<organism evidence="2 3">
    <name type="scientific">Ensete ventricosum</name>
    <name type="common">Abyssinian banana</name>
    <name type="synonym">Musa ensete</name>
    <dbReference type="NCBI Taxonomy" id="4639"/>
    <lineage>
        <taxon>Eukaryota</taxon>
        <taxon>Viridiplantae</taxon>
        <taxon>Streptophyta</taxon>
        <taxon>Embryophyta</taxon>
        <taxon>Tracheophyta</taxon>
        <taxon>Spermatophyta</taxon>
        <taxon>Magnoliopsida</taxon>
        <taxon>Liliopsida</taxon>
        <taxon>Zingiberales</taxon>
        <taxon>Musaceae</taxon>
        <taxon>Ensete</taxon>
    </lineage>
</organism>
<evidence type="ECO:0000313" key="3">
    <source>
        <dbReference type="Proteomes" id="UP000287651"/>
    </source>
</evidence>
<dbReference type="EMBL" id="AMZH03019405">
    <property type="protein sequence ID" value="RRT40404.1"/>
    <property type="molecule type" value="Genomic_DNA"/>
</dbReference>
<proteinExistence type="predicted"/>
<accession>A0A426XLQ8</accession>
<dbReference type="Proteomes" id="UP000287651">
    <property type="component" value="Unassembled WGS sequence"/>
</dbReference>
<gene>
    <name evidence="2" type="ORF">B296_00028234</name>
</gene>